<comment type="caution">
    <text evidence="2">The sequence shown here is derived from an EMBL/GenBank/DDBJ whole genome shotgun (WGS) entry which is preliminary data.</text>
</comment>
<gene>
    <name evidence="2" type="ORF">LX32DRAFT_435210</name>
</gene>
<keyword evidence="3" id="KW-1185">Reference proteome</keyword>
<evidence type="ECO:0000313" key="2">
    <source>
        <dbReference type="EMBL" id="KAK2027630.1"/>
    </source>
</evidence>
<protein>
    <submittedName>
        <fullName evidence="2">Uncharacterized protein</fullName>
    </submittedName>
</protein>
<keyword evidence="1" id="KW-1133">Transmembrane helix</keyword>
<feature type="transmembrane region" description="Helical" evidence="1">
    <location>
        <begin position="103"/>
        <end position="124"/>
    </location>
</feature>
<keyword evidence="1" id="KW-0472">Membrane</keyword>
<accession>A0AAD9M3C1</accession>
<evidence type="ECO:0000313" key="3">
    <source>
        <dbReference type="Proteomes" id="UP001232148"/>
    </source>
</evidence>
<evidence type="ECO:0000256" key="1">
    <source>
        <dbReference type="SAM" id="Phobius"/>
    </source>
</evidence>
<name>A0AAD9M3C1_9PEZI</name>
<dbReference type="Proteomes" id="UP001232148">
    <property type="component" value="Unassembled WGS sequence"/>
</dbReference>
<keyword evidence="1" id="KW-0812">Transmembrane</keyword>
<organism evidence="2 3">
    <name type="scientific">Colletotrichum zoysiae</name>
    <dbReference type="NCBI Taxonomy" id="1216348"/>
    <lineage>
        <taxon>Eukaryota</taxon>
        <taxon>Fungi</taxon>
        <taxon>Dikarya</taxon>
        <taxon>Ascomycota</taxon>
        <taxon>Pezizomycotina</taxon>
        <taxon>Sordariomycetes</taxon>
        <taxon>Hypocreomycetidae</taxon>
        <taxon>Glomerellales</taxon>
        <taxon>Glomerellaceae</taxon>
        <taxon>Colletotrichum</taxon>
        <taxon>Colletotrichum graminicola species complex</taxon>
    </lineage>
</organism>
<reference evidence="2" key="1">
    <citation type="submission" date="2021-06" db="EMBL/GenBank/DDBJ databases">
        <title>Comparative genomics, transcriptomics and evolutionary studies reveal genomic signatures of adaptation to plant cell wall in hemibiotrophic fungi.</title>
        <authorList>
            <consortium name="DOE Joint Genome Institute"/>
            <person name="Baroncelli R."/>
            <person name="Diaz J.F."/>
            <person name="Benocci T."/>
            <person name="Peng M."/>
            <person name="Battaglia E."/>
            <person name="Haridas S."/>
            <person name="Andreopoulos W."/>
            <person name="Labutti K."/>
            <person name="Pangilinan J."/>
            <person name="Floch G.L."/>
            <person name="Makela M.R."/>
            <person name="Henrissat B."/>
            <person name="Grigoriev I.V."/>
            <person name="Crouch J.A."/>
            <person name="De Vries R.P."/>
            <person name="Sukno S.A."/>
            <person name="Thon M.R."/>
        </authorList>
    </citation>
    <scope>NUCLEOTIDE SEQUENCE</scope>
    <source>
        <strain evidence="2">MAFF235873</strain>
    </source>
</reference>
<sequence length="147" mass="16472">MWISRNKSSPPAGSSRLVAWPGLAWPAIVTLVSRRRGGAMCCLCRRVYVCMYVCTYVRMYVCMYVCVCVCVSMCVCVYVCAPLLCACAYPLGLYMLACLDRRVLVYLMLIVCMPAWHCSLSLPLPLHFYLCLYPDAPSSLPCVVLAR</sequence>
<proteinExistence type="predicted"/>
<dbReference type="AlphaFoldDB" id="A0AAD9M3C1"/>
<feature type="transmembrane region" description="Helical" evidence="1">
    <location>
        <begin position="61"/>
        <end position="91"/>
    </location>
</feature>
<dbReference type="EMBL" id="MU842892">
    <property type="protein sequence ID" value="KAK2027630.1"/>
    <property type="molecule type" value="Genomic_DNA"/>
</dbReference>